<dbReference type="EMBL" id="LVWI01000114">
    <property type="protein sequence ID" value="OKP76618.1"/>
    <property type="molecule type" value="Genomic_DNA"/>
</dbReference>
<feature type="transmembrane region" description="Helical" evidence="1">
    <location>
        <begin position="403"/>
        <end position="425"/>
    </location>
</feature>
<feature type="transmembrane region" description="Helical" evidence="1">
    <location>
        <begin position="179"/>
        <end position="196"/>
    </location>
</feature>
<feature type="transmembrane region" description="Helical" evidence="1">
    <location>
        <begin position="25"/>
        <end position="46"/>
    </location>
</feature>
<gene>
    <name evidence="2" type="ORF">A3844_30590</name>
</gene>
<evidence type="ECO:0008006" key="4">
    <source>
        <dbReference type="Google" id="ProtNLM"/>
    </source>
</evidence>
<dbReference type="Proteomes" id="UP000186058">
    <property type="component" value="Unassembled WGS sequence"/>
</dbReference>
<comment type="caution">
    <text evidence="2">The sequence shown here is derived from an EMBL/GenBank/DDBJ whole genome shotgun (WGS) entry which is preliminary data.</text>
</comment>
<feature type="transmembrane region" description="Helical" evidence="1">
    <location>
        <begin position="468"/>
        <end position="490"/>
    </location>
</feature>
<evidence type="ECO:0000313" key="2">
    <source>
        <dbReference type="EMBL" id="OKP76618.1"/>
    </source>
</evidence>
<sequence>MIDNNIVKTTLRQHMVLTGLRVSPALLAAFGVLLVTVIALFTAPYVGMADNGDFFRIIYSNGLYFNLPDYDSRYFGYFVKQFGIYQYYNENSSMLVSSQSLFIKLSLVINKLVFSKEVFDIRFQAGIYTILYVTGVYLLIEAVTCKMSRTRGMIVAALAVFIFGDTGYTAYFNSFFSESVVMIMMLFVFASWLLLYRKKYNDYAMLALFVVSTLILTTSKQQNAPVGMVISVLAIPLIGIRKDRIFRYLTAASIGLMMISGIATYLNISKEFVNINQYHAMTRGVLLESENPETELQSFGINEQYAILKGNTYYDQYGTVDVKAGILEKNFYSHYGFISILKYYMTHPDQMGSILNTAAKSAYTIKPAAMGNYEKSAGKEFRAQSRFFTGYSLLKEKLAPRTFGFILLWMAVVTGIYMPSFAAAVKQRDFRSMQRSMLVLATMLVGLSGIFVSIIGAGDADIAKHEFLFTQSFDLVTFLTLSSVISRGLFTRRKLPTAAQATPADTALPTIPTTDYAGPEKGVSV</sequence>
<keyword evidence="1" id="KW-0472">Membrane</keyword>
<evidence type="ECO:0000313" key="3">
    <source>
        <dbReference type="Proteomes" id="UP000186058"/>
    </source>
</evidence>
<keyword evidence="1" id="KW-1133">Transmembrane helix</keyword>
<evidence type="ECO:0000256" key="1">
    <source>
        <dbReference type="SAM" id="Phobius"/>
    </source>
</evidence>
<accession>A0ABX3EG98</accession>
<dbReference type="RefSeq" id="WP_074109555.1">
    <property type="nucleotide sequence ID" value="NZ_LVWI01000114.1"/>
</dbReference>
<reference evidence="2 3" key="1">
    <citation type="submission" date="2016-03" db="EMBL/GenBank/DDBJ databases">
        <authorList>
            <person name="Sant'Anna F.H."/>
            <person name="Ambrosini A."/>
            <person name="Souza R."/>
            <person name="Bach E."/>
            <person name="Fernandes G."/>
            <person name="Balsanelli E."/>
            <person name="Baura V.A."/>
            <person name="Souza E.M."/>
            <person name="Passaglia L."/>
        </authorList>
    </citation>
    <scope>NUCLEOTIDE SEQUENCE [LARGE SCALE GENOMIC DNA]</scope>
    <source>
        <strain evidence="2 3">P26E</strain>
    </source>
</reference>
<organism evidence="2 3">
    <name type="scientific">Paenibacillus helianthi</name>
    <dbReference type="NCBI Taxonomy" id="1349432"/>
    <lineage>
        <taxon>Bacteria</taxon>
        <taxon>Bacillati</taxon>
        <taxon>Bacillota</taxon>
        <taxon>Bacilli</taxon>
        <taxon>Bacillales</taxon>
        <taxon>Paenibacillaceae</taxon>
        <taxon>Paenibacillus</taxon>
    </lineage>
</organism>
<protein>
    <recommendedName>
        <fullName evidence="4">Glycosyltransferase RgtA/B/C/D-like domain-containing protein</fullName>
    </recommendedName>
</protein>
<feature type="transmembrane region" description="Helical" evidence="1">
    <location>
        <begin position="225"/>
        <end position="241"/>
    </location>
</feature>
<feature type="transmembrane region" description="Helical" evidence="1">
    <location>
        <begin position="437"/>
        <end position="456"/>
    </location>
</feature>
<feature type="transmembrane region" description="Helical" evidence="1">
    <location>
        <begin position="203"/>
        <end position="219"/>
    </location>
</feature>
<keyword evidence="1" id="KW-0812">Transmembrane</keyword>
<keyword evidence="3" id="KW-1185">Reference proteome</keyword>
<name>A0ABX3EG98_9BACL</name>
<feature type="transmembrane region" description="Helical" evidence="1">
    <location>
        <begin position="248"/>
        <end position="268"/>
    </location>
</feature>
<feature type="transmembrane region" description="Helical" evidence="1">
    <location>
        <begin position="152"/>
        <end position="173"/>
    </location>
</feature>
<feature type="transmembrane region" description="Helical" evidence="1">
    <location>
        <begin position="121"/>
        <end position="140"/>
    </location>
</feature>
<proteinExistence type="predicted"/>